<accession>A0AAE0GN49</accession>
<evidence type="ECO:0000313" key="1">
    <source>
        <dbReference type="EMBL" id="KAK3280958.1"/>
    </source>
</evidence>
<keyword evidence="2" id="KW-1185">Reference proteome</keyword>
<name>A0AAE0GN49_9CHLO</name>
<dbReference type="Proteomes" id="UP001190700">
    <property type="component" value="Unassembled WGS sequence"/>
</dbReference>
<gene>
    <name evidence="1" type="ORF">CYMTET_11226</name>
</gene>
<proteinExistence type="predicted"/>
<sequence length="100" mass="11223">MRYVAFTTLFTLDDAAVTATSDLLGVRVLPNKDPHGAIADFNDALTSARRRGAMDDEDATGLFRIDLVSVYYQPVVSRLRLHDQRLATDVLPIQQWVRDC</sequence>
<reference evidence="1 2" key="1">
    <citation type="journal article" date="2015" name="Genome Biol. Evol.">
        <title>Comparative Genomics of a Bacterivorous Green Alga Reveals Evolutionary Causalities and Consequences of Phago-Mixotrophic Mode of Nutrition.</title>
        <authorList>
            <person name="Burns J.A."/>
            <person name="Paasch A."/>
            <person name="Narechania A."/>
            <person name="Kim E."/>
        </authorList>
    </citation>
    <scope>NUCLEOTIDE SEQUENCE [LARGE SCALE GENOMIC DNA]</scope>
    <source>
        <strain evidence="1 2">PLY_AMNH</strain>
    </source>
</reference>
<evidence type="ECO:0000313" key="2">
    <source>
        <dbReference type="Proteomes" id="UP001190700"/>
    </source>
</evidence>
<protein>
    <submittedName>
        <fullName evidence="1">Uncharacterized protein</fullName>
    </submittedName>
</protein>
<organism evidence="1 2">
    <name type="scientific">Cymbomonas tetramitiformis</name>
    <dbReference type="NCBI Taxonomy" id="36881"/>
    <lineage>
        <taxon>Eukaryota</taxon>
        <taxon>Viridiplantae</taxon>
        <taxon>Chlorophyta</taxon>
        <taxon>Pyramimonadophyceae</taxon>
        <taxon>Pyramimonadales</taxon>
        <taxon>Pyramimonadaceae</taxon>
        <taxon>Cymbomonas</taxon>
    </lineage>
</organism>
<comment type="caution">
    <text evidence="1">The sequence shown here is derived from an EMBL/GenBank/DDBJ whole genome shotgun (WGS) entry which is preliminary data.</text>
</comment>
<dbReference type="EMBL" id="LGRX02004169">
    <property type="protein sequence ID" value="KAK3280958.1"/>
    <property type="molecule type" value="Genomic_DNA"/>
</dbReference>
<dbReference type="AlphaFoldDB" id="A0AAE0GN49"/>